<dbReference type="InterPro" id="IPR025662">
    <property type="entry name" value="Sigma_54_int_dom_ATP-bd_1"/>
</dbReference>
<sequence>MDAQSGRAAAIAVQAPPEQDAHLVIDEAHQRSKAFGVCSDDAPDFSSLAISQLKAVLEENRFLFQHAVPVMETLYGQIANTHSMVLLTSAQGMVLHSMGDNDFLEKANRVALVPGMDWSEKTKGTNAIGTALSAQQAVTVHGDQHFMSANQALTCSCAPILDPYGQIVGALDVTGDHRSYHQHTIALVRMSAQMIENHMFAGSFPKAVRVHFHSRPEFLGTLVEGIAAFTPEGRFLSANRSAQFQLGMSYGALQAHTFSSLFGLPISALFELFGGASLAPRQLCLHNGVSVWCRTETKPVGPWATPIVSPLSGDGAAPPARSSAPQKAQLSSLQYLDTGDAQLSAVIAKLRKVVDRDIPVMILGETGSGKDLLAQAIHNDSARARQPFVAVNCASIPDTLIEAELFGYEEGAFTGARKKGATGKILQAHGGTLFLDEIGDMPKHLQARLLRVLQERKVSPLGAAKEVEVDVTIISATHKNLKELIARGDFRDDLYYRLNGLVVRLPALRERSDFQAVVKKVLHCMRENCPEVTIAPQVMELLQAYHWPGNVRQLHNLLRTAAVMVEDDCVIRLEHLPDDFLDELRTPLRSPMVAPPVHAAEPPLMPSVGAPPVPDDMADDSQSLQDVTINAMAQMLRLHKGNVSAAAKALGVSRNTIYRKKNLLPPDLLD</sequence>
<dbReference type="SUPFAM" id="SSF55781">
    <property type="entry name" value="GAF domain-like"/>
    <property type="match status" value="1"/>
</dbReference>
<evidence type="ECO:0000256" key="2">
    <source>
        <dbReference type="ARBA" id="ARBA00022840"/>
    </source>
</evidence>
<dbReference type="CDD" id="cd00009">
    <property type="entry name" value="AAA"/>
    <property type="match status" value="1"/>
</dbReference>
<keyword evidence="8" id="KW-1185">Reference proteome</keyword>
<keyword evidence="3" id="KW-0805">Transcription regulation</keyword>
<organism evidence="7 8">
    <name type="scientific">Diaphorobacter limosus</name>
    <dbReference type="NCBI Taxonomy" id="3036128"/>
    <lineage>
        <taxon>Bacteria</taxon>
        <taxon>Pseudomonadati</taxon>
        <taxon>Pseudomonadota</taxon>
        <taxon>Betaproteobacteria</taxon>
        <taxon>Burkholderiales</taxon>
        <taxon>Comamonadaceae</taxon>
        <taxon>Diaphorobacter</taxon>
    </lineage>
</organism>
<evidence type="ECO:0000259" key="6">
    <source>
        <dbReference type="PROSITE" id="PS50045"/>
    </source>
</evidence>
<dbReference type="Pfam" id="PF00158">
    <property type="entry name" value="Sigma54_activat"/>
    <property type="match status" value="1"/>
</dbReference>
<dbReference type="Gene3D" id="3.30.450.40">
    <property type="match status" value="1"/>
</dbReference>
<dbReference type="RefSeq" id="WP_317703663.1">
    <property type="nucleotide sequence ID" value="NZ_CP136921.1"/>
</dbReference>
<dbReference type="PANTHER" id="PTHR32071">
    <property type="entry name" value="TRANSCRIPTIONAL REGULATORY PROTEIN"/>
    <property type="match status" value="1"/>
</dbReference>
<dbReference type="PROSITE" id="PS00675">
    <property type="entry name" value="SIGMA54_INTERACT_1"/>
    <property type="match status" value="1"/>
</dbReference>
<evidence type="ECO:0000256" key="4">
    <source>
        <dbReference type="ARBA" id="ARBA00023125"/>
    </source>
</evidence>
<dbReference type="InterPro" id="IPR025943">
    <property type="entry name" value="Sigma_54_int_dom_ATP-bd_2"/>
</dbReference>
<name>A0ABZ0J9W2_9BURK</name>
<dbReference type="Gene3D" id="1.10.8.60">
    <property type="match status" value="1"/>
</dbReference>
<gene>
    <name evidence="7" type="ORF">P4826_09830</name>
</gene>
<feature type="domain" description="Sigma-54 factor interaction" evidence="6">
    <location>
        <begin position="336"/>
        <end position="563"/>
    </location>
</feature>
<dbReference type="SUPFAM" id="SSF46689">
    <property type="entry name" value="Homeodomain-like"/>
    <property type="match status" value="1"/>
</dbReference>
<protein>
    <submittedName>
        <fullName evidence="7">Sigma-54-dependent Fis family transcriptional regulator</fullName>
    </submittedName>
</protein>
<dbReference type="Pfam" id="PF02954">
    <property type="entry name" value="HTH_8"/>
    <property type="match status" value="1"/>
</dbReference>
<evidence type="ECO:0000256" key="5">
    <source>
        <dbReference type="ARBA" id="ARBA00023163"/>
    </source>
</evidence>
<keyword evidence="2" id="KW-0067">ATP-binding</keyword>
<keyword evidence="5" id="KW-0804">Transcription</keyword>
<dbReference type="SMART" id="SM00382">
    <property type="entry name" value="AAA"/>
    <property type="match status" value="1"/>
</dbReference>
<dbReference type="Gene3D" id="1.10.10.60">
    <property type="entry name" value="Homeodomain-like"/>
    <property type="match status" value="1"/>
</dbReference>
<dbReference type="Pfam" id="PF25601">
    <property type="entry name" value="AAA_lid_14"/>
    <property type="match status" value="1"/>
</dbReference>
<evidence type="ECO:0000313" key="8">
    <source>
        <dbReference type="Proteomes" id="UP001303211"/>
    </source>
</evidence>
<dbReference type="PROSITE" id="PS00688">
    <property type="entry name" value="SIGMA54_INTERACT_3"/>
    <property type="match status" value="1"/>
</dbReference>
<dbReference type="InterPro" id="IPR029016">
    <property type="entry name" value="GAF-like_dom_sf"/>
</dbReference>
<keyword evidence="4" id="KW-0238">DNA-binding</keyword>
<dbReference type="PANTHER" id="PTHR32071:SF77">
    <property type="entry name" value="TRANSCRIPTIONAL REGULATORY PROTEIN"/>
    <property type="match status" value="1"/>
</dbReference>
<dbReference type="InterPro" id="IPR025944">
    <property type="entry name" value="Sigma_54_int_dom_CS"/>
</dbReference>
<dbReference type="InterPro" id="IPR027417">
    <property type="entry name" value="P-loop_NTPase"/>
</dbReference>
<dbReference type="InterPro" id="IPR009057">
    <property type="entry name" value="Homeodomain-like_sf"/>
</dbReference>
<evidence type="ECO:0000256" key="1">
    <source>
        <dbReference type="ARBA" id="ARBA00022741"/>
    </source>
</evidence>
<dbReference type="SUPFAM" id="SSF52540">
    <property type="entry name" value="P-loop containing nucleoside triphosphate hydrolases"/>
    <property type="match status" value="1"/>
</dbReference>
<dbReference type="InterPro" id="IPR002078">
    <property type="entry name" value="Sigma_54_int"/>
</dbReference>
<dbReference type="Gene3D" id="3.40.50.300">
    <property type="entry name" value="P-loop containing nucleotide triphosphate hydrolases"/>
    <property type="match status" value="1"/>
</dbReference>
<dbReference type="PROSITE" id="PS50045">
    <property type="entry name" value="SIGMA54_INTERACT_4"/>
    <property type="match status" value="1"/>
</dbReference>
<dbReference type="Pfam" id="PF01590">
    <property type="entry name" value="GAF"/>
    <property type="match status" value="1"/>
</dbReference>
<keyword evidence="1" id="KW-0547">Nucleotide-binding</keyword>
<dbReference type="EMBL" id="CP136921">
    <property type="protein sequence ID" value="WOO34337.1"/>
    <property type="molecule type" value="Genomic_DNA"/>
</dbReference>
<proteinExistence type="predicted"/>
<dbReference type="InterPro" id="IPR002197">
    <property type="entry name" value="HTH_Fis"/>
</dbReference>
<dbReference type="InterPro" id="IPR003018">
    <property type="entry name" value="GAF"/>
</dbReference>
<dbReference type="Proteomes" id="UP001303211">
    <property type="component" value="Chromosome"/>
</dbReference>
<accession>A0ABZ0J9W2</accession>
<dbReference type="InterPro" id="IPR003593">
    <property type="entry name" value="AAA+_ATPase"/>
</dbReference>
<reference evidence="7 8" key="1">
    <citation type="submission" date="2023-03" db="EMBL/GenBank/DDBJ databases">
        <title>Diaphorobacter basophil sp. nov., isolated from a sewage-treatment plant.</title>
        <authorList>
            <person name="Yang K."/>
        </authorList>
    </citation>
    <scope>NUCLEOTIDE SEQUENCE [LARGE SCALE GENOMIC DNA]</scope>
    <source>
        <strain evidence="7 8">Y-1</strain>
    </source>
</reference>
<dbReference type="PROSITE" id="PS00676">
    <property type="entry name" value="SIGMA54_INTERACT_2"/>
    <property type="match status" value="1"/>
</dbReference>
<dbReference type="InterPro" id="IPR058031">
    <property type="entry name" value="AAA_lid_NorR"/>
</dbReference>
<evidence type="ECO:0000256" key="3">
    <source>
        <dbReference type="ARBA" id="ARBA00023015"/>
    </source>
</evidence>
<evidence type="ECO:0000313" key="7">
    <source>
        <dbReference type="EMBL" id="WOO34337.1"/>
    </source>
</evidence>